<evidence type="ECO:0000313" key="4">
    <source>
        <dbReference type="EMBL" id="AEB15078.1"/>
    </source>
</evidence>
<dbReference type="Pfam" id="PF01551">
    <property type="entry name" value="Peptidase_M23"/>
    <property type="match status" value="1"/>
</dbReference>
<keyword evidence="2" id="KW-0812">Transmembrane</keyword>
<feature type="domain" description="LysM" evidence="3">
    <location>
        <begin position="92"/>
        <end position="136"/>
    </location>
</feature>
<dbReference type="PROSITE" id="PS51782">
    <property type="entry name" value="LYSM"/>
    <property type="match status" value="2"/>
</dbReference>
<dbReference type="InterPro" id="IPR018392">
    <property type="entry name" value="LysM"/>
</dbReference>
<reference evidence="5" key="2">
    <citation type="submission" date="2011-04" db="EMBL/GenBank/DDBJ databases">
        <title>The complete genome of chromosome of Treponema succinifaciens DSM 2489.</title>
        <authorList>
            <person name="Lucas S."/>
            <person name="Copeland A."/>
            <person name="Lapidus A."/>
            <person name="Bruce D."/>
            <person name="Goodwin L."/>
            <person name="Pitluck S."/>
            <person name="Peters L."/>
            <person name="Kyrpides N."/>
            <person name="Mavromatis K."/>
            <person name="Ivanova N."/>
            <person name="Ovchinnikova G."/>
            <person name="Teshima H."/>
            <person name="Detter J.C."/>
            <person name="Tapia R."/>
            <person name="Han C."/>
            <person name="Land M."/>
            <person name="Hauser L."/>
            <person name="Markowitz V."/>
            <person name="Cheng J.-F."/>
            <person name="Hugenholtz P."/>
            <person name="Woyke T."/>
            <person name="Wu D."/>
            <person name="Gronow S."/>
            <person name="Wellnitz S."/>
            <person name="Brambilla E."/>
            <person name="Klenk H.-P."/>
            <person name="Eisen J.A."/>
        </authorList>
    </citation>
    <scope>NUCLEOTIDE SEQUENCE [LARGE SCALE GENOMIC DNA]</scope>
    <source>
        <strain evidence="5">ATCC 33096 / DSM 2489 / 6091</strain>
    </source>
</reference>
<evidence type="ECO:0000313" key="5">
    <source>
        <dbReference type="Proteomes" id="UP000006852"/>
    </source>
</evidence>
<evidence type="ECO:0000256" key="1">
    <source>
        <dbReference type="ARBA" id="ARBA00022729"/>
    </source>
</evidence>
<dbReference type="GeneID" id="302999329"/>
<keyword evidence="1" id="KW-0732">Signal</keyword>
<dbReference type="CDD" id="cd12797">
    <property type="entry name" value="M23_peptidase"/>
    <property type="match status" value="1"/>
</dbReference>
<organism evidence="4 5">
    <name type="scientific">Treponema succinifaciens (strain ATCC 33096 / DSM 2489 / 6091)</name>
    <dbReference type="NCBI Taxonomy" id="869209"/>
    <lineage>
        <taxon>Bacteria</taxon>
        <taxon>Pseudomonadati</taxon>
        <taxon>Spirochaetota</taxon>
        <taxon>Spirochaetia</taxon>
        <taxon>Spirochaetales</taxon>
        <taxon>Treponemataceae</taxon>
        <taxon>Treponema</taxon>
    </lineage>
</organism>
<dbReference type="InterPro" id="IPR050570">
    <property type="entry name" value="Cell_wall_metabolism_enzyme"/>
</dbReference>
<accession>F2NTL9</accession>
<dbReference type="Pfam" id="PF01476">
    <property type="entry name" value="LysM"/>
    <property type="match status" value="2"/>
</dbReference>
<feature type="domain" description="LysM" evidence="3">
    <location>
        <begin position="143"/>
        <end position="187"/>
    </location>
</feature>
<dbReference type="AlphaFoldDB" id="F2NTL9"/>
<dbReference type="InterPro" id="IPR016047">
    <property type="entry name" value="M23ase_b-sheet_dom"/>
</dbReference>
<dbReference type="HOGENOM" id="CLU_029425_7_0_12"/>
<reference evidence="4 5" key="1">
    <citation type="journal article" date="2011" name="Stand. Genomic Sci.">
        <title>Complete genome sequence of Treponema succinifaciens type strain (6091).</title>
        <authorList>
            <person name="Han C."/>
            <person name="Gronow S."/>
            <person name="Teshima H."/>
            <person name="Lapidus A."/>
            <person name="Nolan M."/>
            <person name="Lucas S."/>
            <person name="Hammon N."/>
            <person name="Deshpande S."/>
            <person name="Cheng J.F."/>
            <person name="Zeytun A."/>
            <person name="Tapia R."/>
            <person name="Goodwin L."/>
            <person name="Pitluck S."/>
            <person name="Liolios K."/>
            <person name="Pagani I."/>
            <person name="Ivanova N."/>
            <person name="Mavromatis K."/>
            <person name="Mikhailova N."/>
            <person name="Huntemann M."/>
            <person name="Pati A."/>
            <person name="Chen A."/>
            <person name="Palaniappan K."/>
            <person name="Land M."/>
            <person name="Hauser L."/>
            <person name="Brambilla E.M."/>
            <person name="Rohde M."/>
            <person name="Goker M."/>
            <person name="Woyke T."/>
            <person name="Bristow J."/>
            <person name="Eisen J.A."/>
            <person name="Markowitz V."/>
            <person name="Hugenholtz P."/>
            <person name="Kyrpides N.C."/>
            <person name="Klenk H.P."/>
            <person name="Detter J.C."/>
        </authorList>
    </citation>
    <scope>NUCLEOTIDE SEQUENCE [LARGE SCALE GENOMIC DNA]</scope>
    <source>
        <strain evidence="5">ATCC 33096 / DSM 2489 / 6091</strain>
    </source>
</reference>
<keyword evidence="2" id="KW-1133">Transmembrane helix</keyword>
<sequence>MKKNKIEFSDDVCYSKTLKMKLYLKLTLTCACSIAGIAAFVTGITFGVVHFKNSSGQGGFDSNTSSHISTEIFSGEDIPVQPEYNDSGLSYISYRVKKGDMIGFIADEFGVTQDTIISVNNIHASRLIQIGQYLKIPSMPGILYAVREDGETVESISKKYNVDAQKCSSVNNLGLSEKLSAGKSLFVPYAELDWVTRQEINGDLFTKPLKTRRFYYSSMFGWRTSPFDSSKRTFHGGIDMACAKGTPIYAALPGVVSVCGDNAIYGKYVIVSHHSGYKTLYGHMNEILVRKGQFVDTNTMVGRVGSTGMSTGPHLHFTVYKNGRSINPANLWK</sequence>
<gene>
    <name evidence="4" type="ordered locus">Tresu_2209</name>
</gene>
<proteinExistence type="predicted"/>
<name>F2NTL9_TRES6</name>
<dbReference type="PANTHER" id="PTHR21666:SF289">
    <property type="entry name" value="L-ALA--D-GLU ENDOPEPTIDASE"/>
    <property type="match status" value="1"/>
</dbReference>
<dbReference type="Proteomes" id="UP000006852">
    <property type="component" value="Chromosome"/>
</dbReference>
<keyword evidence="2" id="KW-0472">Membrane</keyword>
<dbReference type="Gene3D" id="2.70.70.10">
    <property type="entry name" value="Glucose Permease (Domain IIA)"/>
    <property type="match status" value="1"/>
</dbReference>
<dbReference type="SUPFAM" id="SSF51261">
    <property type="entry name" value="Duplicated hybrid motif"/>
    <property type="match status" value="1"/>
</dbReference>
<dbReference type="Gene3D" id="3.10.350.10">
    <property type="entry name" value="LysM domain"/>
    <property type="match status" value="2"/>
</dbReference>
<evidence type="ECO:0000256" key="2">
    <source>
        <dbReference type="SAM" id="Phobius"/>
    </source>
</evidence>
<dbReference type="eggNOG" id="COG0739">
    <property type="taxonomic scope" value="Bacteria"/>
</dbReference>
<dbReference type="CDD" id="cd00118">
    <property type="entry name" value="LysM"/>
    <property type="match status" value="1"/>
</dbReference>
<dbReference type="KEGG" id="tsu:Tresu_2209"/>
<dbReference type="RefSeq" id="WP_013702330.1">
    <property type="nucleotide sequence ID" value="NC_015385.1"/>
</dbReference>
<dbReference type="GO" id="GO:0004222">
    <property type="term" value="F:metalloendopeptidase activity"/>
    <property type="evidence" value="ECO:0007669"/>
    <property type="project" value="TreeGrafter"/>
</dbReference>
<dbReference type="STRING" id="869209.Tresu_2209"/>
<feature type="transmembrane region" description="Helical" evidence="2">
    <location>
        <begin position="26"/>
        <end position="49"/>
    </location>
</feature>
<protein>
    <submittedName>
        <fullName evidence="4">Peptidase M23</fullName>
    </submittedName>
</protein>
<dbReference type="InterPro" id="IPR011055">
    <property type="entry name" value="Dup_hybrid_motif"/>
</dbReference>
<evidence type="ECO:0000259" key="3">
    <source>
        <dbReference type="PROSITE" id="PS51782"/>
    </source>
</evidence>
<dbReference type="EMBL" id="CP002631">
    <property type="protein sequence ID" value="AEB15078.1"/>
    <property type="molecule type" value="Genomic_DNA"/>
</dbReference>
<dbReference type="InterPro" id="IPR036779">
    <property type="entry name" value="LysM_dom_sf"/>
</dbReference>
<dbReference type="PANTHER" id="PTHR21666">
    <property type="entry name" value="PEPTIDASE-RELATED"/>
    <property type="match status" value="1"/>
</dbReference>
<dbReference type="SMART" id="SM00257">
    <property type="entry name" value="LysM"/>
    <property type="match status" value="2"/>
</dbReference>
<keyword evidence="5" id="KW-1185">Reference proteome</keyword>